<evidence type="ECO:0000313" key="29">
    <source>
        <dbReference type="Proteomes" id="UP000281406"/>
    </source>
</evidence>
<accession>A0A3N0Y2H5</accession>
<feature type="binding site" evidence="22">
    <location>
        <position position="594"/>
    </location>
    <ligand>
        <name>ATP</name>
        <dbReference type="ChEBI" id="CHEBI:30616"/>
    </ligand>
</feature>
<keyword evidence="6" id="KW-0597">Phosphoprotein</keyword>
<dbReference type="InterPro" id="IPR000980">
    <property type="entry name" value="SH2"/>
</dbReference>
<dbReference type="InterPro" id="IPR029020">
    <property type="entry name" value="Ammonium/urea_transptr"/>
</dbReference>
<feature type="domain" description="Protein kinase" evidence="26">
    <location>
        <begin position="565"/>
        <end position="823"/>
    </location>
</feature>
<comment type="catalytic activity">
    <reaction evidence="19">
        <text>L-tyrosyl-[protein] + ATP = O-phospho-L-tyrosyl-[protein] + ADP + H(+)</text>
        <dbReference type="Rhea" id="RHEA:10596"/>
        <dbReference type="Rhea" id="RHEA-COMP:10136"/>
        <dbReference type="Rhea" id="RHEA-COMP:20101"/>
        <dbReference type="ChEBI" id="CHEBI:15378"/>
        <dbReference type="ChEBI" id="CHEBI:30616"/>
        <dbReference type="ChEBI" id="CHEBI:46858"/>
        <dbReference type="ChEBI" id="CHEBI:61978"/>
        <dbReference type="ChEBI" id="CHEBI:456216"/>
        <dbReference type="EC" id="2.7.10.2"/>
    </reaction>
</comment>
<keyword evidence="4" id="KW-0813">Transport</keyword>
<keyword evidence="9" id="KW-0519">Myristate</keyword>
<dbReference type="FunFam" id="1.10.3430.10:FF:000001">
    <property type="entry name" value="Ammonium transporter Rh type C"/>
    <property type="match status" value="1"/>
</dbReference>
<dbReference type="SMART" id="SM00055">
    <property type="entry name" value="FCH"/>
    <property type="match status" value="1"/>
</dbReference>
<dbReference type="SUPFAM" id="SSF55550">
    <property type="entry name" value="SH2 domain"/>
    <property type="match status" value="1"/>
</dbReference>
<dbReference type="SUPFAM" id="SSF111352">
    <property type="entry name" value="Ammonium transporter"/>
    <property type="match status" value="1"/>
</dbReference>
<dbReference type="FunFam" id="1.20.1270.60:FF:000030">
    <property type="entry name" value="Tyrosine-protein kinase"/>
    <property type="match status" value="1"/>
</dbReference>
<dbReference type="FunFam" id="1.10.510.10:FF:000212">
    <property type="entry name" value="Tyrosine-protein kinase"/>
    <property type="match status" value="1"/>
</dbReference>
<dbReference type="PROSITE" id="PS51741">
    <property type="entry name" value="F_BAR"/>
    <property type="match status" value="1"/>
</dbReference>
<evidence type="ECO:0000256" key="6">
    <source>
        <dbReference type="ARBA" id="ARBA00022553"/>
    </source>
</evidence>
<evidence type="ECO:0000256" key="18">
    <source>
        <dbReference type="ARBA" id="ARBA00025220"/>
    </source>
</evidence>
<protein>
    <recommendedName>
        <fullName evidence="3">non-specific protein-tyrosine kinase</fullName>
        <ecNumber evidence="3">2.7.10.2</ecNumber>
    </recommendedName>
</protein>
<dbReference type="Gene3D" id="1.10.287.160">
    <property type="entry name" value="HR1 repeat"/>
    <property type="match status" value="1"/>
</dbReference>
<dbReference type="GO" id="GO:0004715">
    <property type="term" value="F:non-membrane spanning protein tyrosine kinase activity"/>
    <property type="evidence" value="ECO:0007669"/>
    <property type="project" value="UniProtKB-EC"/>
</dbReference>
<keyword evidence="17" id="KW-0325">Glycoprotein</keyword>
<dbReference type="PRINTS" id="PR00401">
    <property type="entry name" value="SH2DOMAIN"/>
</dbReference>
<feature type="transmembrane region" description="Helical" evidence="24">
    <location>
        <begin position="941"/>
        <end position="962"/>
    </location>
</feature>
<evidence type="ECO:0000256" key="4">
    <source>
        <dbReference type="ARBA" id="ARBA00022448"/>
    </source>
</evidence>
<evidence type="ECO:0000256" key="10">
    <source>
        <dbReference type="ARBA" id="ARBA00022741"/>
    </source>
</evidence>
<dbReference type="InterPro" id="IPR024041">
    <property type="entry name" value="NH4_transpt_AmtB-like_dom"/>
</dbReference>
<keyword evidence="21 23" id="KW-0175">Coiled coil</keyword>
<dbReference type="GO" id="GO:0008519">
    <property type="term" value="F:ammonium channel activity"/>
    <property type="evidence" value="ECO:0007669"/>
    <property type="project" value="InterPro"/>
</dbReference>
<dbReference type="Pfam" id="PF07714">
    <property type="entry name" value="PK_Tyr_Ser-Thr"/>
    <property type="match status" value="1"/>
</dbReference>
<dbReference type="Proteomes" id="UP000281406">
    <property type="component" value="Unassembled WGS sequence"/>
</dbReference>
<dbReference type="InterPro" id="IPR020635">
    <property type="entry name" value="Tyr_kinase_cat_dom"/>
</dbReference>
<evidence type="ECO:0000256" key="14">
    <source>
        <dbReference type="ARBA" id="ARBA00023136"/>
    </source>
</evidence>
<proteinExistence type="inferred from homology"/>
<dbReference type="InterPro" id="IPR011009">
    <property type="entry name" value="Kinase-like_dom_sf"/>
</dbReference>
<evidence type="ECO:0000259" key="26">
    <source>
        <dbReference type="PROSITE" id="PS50011"/>
    </source>
</evidence>
<dbReference type="PRINTS" id="PR00342">
    <property type="entry name" value="RHESUSRHD"/>
</dbReference>
<dbReference type="Pfam" id="PF00909">
    <property type="entry name" value="Ammonium_transp"/>
    <property type="match status" value="1"/>
</dbReference>
<dbReference type="InterPro" id="IPR008266">
    <property type="entry name" value="Tyr_kinase_AS"/>
</dbReference>
<dbReference type="CDD" id="cd07685">
    <property type="entry name" value="F-BAR_Fes"/>
    <property type="match status" value="1"/>
</dbReference>
<dbReference type="PROSITE" id="PS50011">
    <property type="entry name" value="PROTEIN_KINASE_DOM"/>
    <property type="match status" value="1"/>
</dbReference>
<comment type="function">
    <text evidence="18">Functions as an ammonia transporter. May play a role in the elimination of ammonia in the gill.</text>
</comment>
<evidence type="ECO:0000256" key="1">
    <source>
        <dbReference type="ARBA" id="ARBA00004651"/>
    </source>
</evidence>
<dbReference type="InterPro" id="IPR031160">
    <property type="entry name" value="F_BAR_dom"/>
</dbReference>
<evidence type="ECO:0000259" key="25">
    <source>
        <dbReference type="PROSITE" id="PS50001"/>
    </source>
</evidence>
<dbReference type="Gene3D" id="1.20.1270.60">
    <property type="entry name" value="Arfaptin homology (AH) domain/BAR domain"/>
    <property type="match status" value="1"/>
</dbReference>
<keyword evidence="11 28" id="KW-0418">Kinase</keyword>
<dbReference type="InterPro" id="IPR050198">
    <property type="entry name" value="Non-receptor_tyrosine_kinases"/>
</dbReference>
<keyword evidence="29" id="KW-1185">Reference proteome</keyword>
<dbReference type="EC" id="2.7.10.2" evidence="3"/>
<feature type="transmembrane region" description="Helical" evidence="24">
    <location>
        <begin position="1242"/>
        <end position="1259"/>
    </location>
</feature>
<dbReference type="CDD" id="cd10361">
    <property type="entry name" value="SH2_Fps_family"/>
    <property type="match status" value="1"/>
</dbReference>
<feature type="transmembrane region" description="Helical" evidence="24">
    <location>
        <begin position="1017"/>
        <end position="1039"/>
    </location>
</feature>
<dbReference type="PROSITE" id="PS00107">
    <property type="entry name" value="PROTEIN_KINASE_ATP"/>
    <property type="match status" value="1"/>
</dbReference>
<evidence type="ECO:0000256" key="17">
    <source>
        <dbReference type="ARBA" id="ARBA00023180"/>
    </source>
</evidence>
<evidence type="ECO:0000256" key="7">
    <source>
        <dbReference type="ARBA" id="ARBA00022679"/>
    </source>
</evidence>
<evidence type="ECO:0000256" key="9">
    <source>
        <dbReference type="ARBA" id="ARBA00022707"/>
    </source>
</evidence>
<dbReference type="InterPro" id="IPR001245">
    <property type="entry name" value="Ser-Thr/Tyr_kinase_cat_dom"/>
</dbReference>
<evidence type="ECO:0000313" key="28">
    <source>
        <dbReference type="EMBL" id="ROL28073.1"/>
    </source>
</evidence>
<dbReference type="InterPro" id="IPR002229">
    <property type="entry name" value="RhesusRHD"/>
</dbReference>
<evidence type="ECO:0000256" key="19">
    <source>
        <dbReference type="ARBA" id="ARBA00051245"/>
    </source>
</evidence>
<dbReference type="Pfam" id="PF00017">
    <property type="entry name" value="SH2"/>
    <property type="match status" value="1"/>
</dbReference>
<dbReference type="SMART" id="SM00252">
    <property type="entry name" value="SH2"/>
    <property type="match status" value="1"/>
</dbReference>
<dbReference type="GO" id="GO:0097272">
    <property type="term" value="P:ammonium homeostasis"/>
    <property type="evidence" value="ECO:0007669"/>
    <property type="project" value="UniProtKB-ARBA"/>
</dbReference>
<evidence type="ECO:0000256" key="24">
    <source>
        <dbReference type="SAM" id="Phobius"/>
    </source>
</evidence>
<feature type="transmembrane region" description="Helical" evidence="24">
    <location>
        <begin position="1117"/>
        <end position="1135"/>
    </location>
</feature>
<evidence type="ECO:0000256" key="11">
    <source>
        <dbReference type="ARBA" id="ARBA00022777"/>
    </source>
</evidence>
<dbReference type="PROSITE" id="PS00109">
    <property type="entry name" value="PROTEIN_KINASE_TYR"/>
    <property type="match status" value="1"/>
</dbReference>
<feature type="transmembrane region" description="Helical" evidence="24">
    <location>
        <begin position="1186"/>
        <end position="1205"/>
    </location>
</feature>
<dbReference type="InterPro" id="IPR035849">
    <property type="entry name" value="Fes/Fps/Fer_SH2"/>
</dbReference>
<sequence length="1451" mass="164249">MGFAEDLWCPQGHAALMKLQDSELRLMEVMKKWITQRAKSDREFSVQLHQMSAIVEKLEGSQPGGGVDYISQFNKSWNVLVSQTESLSRIMRKHSEDLMVGPLSKLTLLIRDKQQLRKTYGEQWNLLNQDMCRVTQTELDRLKSSYRQLVRDAAQAKRKYQEASKDKEREKAKERYIKATLKLHEHHNEYVLSVKAAQVHHQLHYGQSQPALLGALQTLQEEMVLILKEILQEYFDLSSFLHEEVVSVHTEMANALKAIQPHKEYESFIQQNRSRGEIPACVEFDSSLLEDAEGLKPEDLQLNELTVEGIQHRLTAVEEELLCLASALGSQQATVNQLELDLQDEEGSANIGQRVYQFSKHNALEDSRQQVVLSMVARTRLEAQRRILADKLQSLGNNEVPTIGLDDDRISVTSNSSERDKEHKHLNMDVIVSHLSSLFKPKYTVPPALTPVPEAEKPLAQQGWYHGAIPRLEVQELLKNDGDFLVRESQGKQEYVLSVHWGGQCRHFLIQSTDGVYRLDGEGFASVPMLINHLLSSRQNITKRTDIVLKRPILKDKWVLEHDDVILGQSIGRGNFGEVFSGRLHSDNTPVAVKACRENLPAEHKNKFLMEARILKQYDHPNIVKLIGVCTQKQPIYIIMELVQGGDFLTFLRTEGHNLKPKMLIRMAENVASGMAYLENKKCIHRDLAARNCLVGEESVVKISDFGMSRQEQDGVYSATGGMRQIPVKWTAPEALNYGRYTTESDVWSFGVLLWETFSRGVTPYTIPQNMSNQQTRDEVERGYRMPAPNNCPDEIYALMCQCWQYDPRNRPSFRKLKADLYALSRTFELQQEPMRFILVLRSTFELQREPMRFILVLRSTFELLQEPVRFILVLRSTFELQQEPVRLILVLRSTFALQQEPMRKYKRASPNRSSLNFTMGNFVDCCRGFWCPTKNPNVRISLPGVCFVWQIAMIILFGLFVRYDEESDAHWAEHKHEKNITSDIENDFYFRYPSFQDVHVMIFVGFGFLMTFLKRYSFGGVGFNFLIAAFGLQWALLMQGWFHSLDPVDGAIKIGIENIINADFCVAGCLIAYGALLGKVSPVQLMVLTLFGITLFAVEEYIILNLLHARDSGGSMVIHTFGAYYGLTISWILYRPKLDQSKHLGSSVYHSDVFAMIGTLFLWMFWPSFNSAISDHGDGQHRAAINTYLALASSVLTTFAISSLSAKKGKLDMVHIQNATLAGGVAMGTAAEFMITPYGSLIVGFFCGILSTFGYLVLTPFMEKYLKIQDTCGIHNLHAMPGLLGGVVGAITAATASESVYGHEGLVNTFDFKEDFANRTPAMQGGFQAAGICVALVFGIVGGIIVGCILRLPLWGDPSDDNCFDDEVYWEVPEDEESIPPILEYNTHMVGKNRDIMESTGLWDIKGSERYIYMPSKIDQMKVSQKTGSEASKPSYLGMGRAAAKMECFG</sequence>
<keyword evidence="12 22" id="KW-0067">ATP-binding</keyword>
<dbReference type="InterPro" id="IPR017441">
    <property type="entry name" value="Protein_kinase_ATP_BS"/>
</dbReference>
<dbReference type="PRINTS" id="PR00109">
    <property type="entry name" value="TYRKINASE"/>
</dbReference>
<feature type="domain" description="SH2" evidence="25">
    <location>
        <begin position="464"/>
        <end position="553"/>
    </location>
</feature>
<dbReference type="InterPro" id="IPR036860">
    <property type="entry name" value="SH2_dom_sf"/>
</dbReference>
<dbReference type="Pfam" id="PF00611">
    <property type="entry name" value="FCH"/>
    <property type="match status" value="1"/>
</dbReference>
<evidence type="ECO:0000256" key="12">
    <source>
        <dbReference type="ARBA" id="ARBA00022840"/>
    </source>
</evidence>
<evidence type="ECO:0000256" key="20">
    <source>
        <dbReference type="PROSITE-ProRule" id="PRU00191"/>
    </source>
</evidence>
<feature type="transmembrane region" description="Helical" evidence="24">
    <location>
        <begin position="1059"/>
        <end position="1079"/>
    </location>
</feature>
<dbReference type="InterPro" id="IPR001060">
    <property type="entry name" value="FCH_dom"/>
</dbReference>
<dbReference type="GO" id="GO:0005524">
    <property type="term" value="F:ATP binding"/>
    <property type="evidence" value="ECO:0007669"/>
    <property type="project" value="UniProtKB-UniRule"/>
</dbReference>
<feature type="transmembrane region" description="Helical" evidence="24">
    <location>
        <begin position="1217"/>
        <end position="1236"/>
    </location>
</feature>
<reference evidence="28 29" key="1">
    <citation type="submission" date="2018-10" db="EMBL/GenBank/DDBJ databases">
        <title>Genome assembly for a Yunnan-Guizhou Plateau 3E fish, Anabarilius grahami (Regan), and its evolutionary and genetic applications.</title>
        <authorList>
            <person name="Jiang W."/>
        </authorList>
    </citation>
    <scope>NUCLEOTIDE SEQUENCE [LARGE SCALE GENOMIC DNA]</scope>
    <source>
        <strain evidence="28">AG-KIZ</strain>
        <tissue evidence="28">Muscle</tissue>
    </source>
</reference>
<keyword evidence="8 24" id="KW-0812">Transmembrane</keyword>
<dbReference type="Gene3D" id="3.30.505.10">
    <property type="entry name" value="SH2 domain"/>
    <property type="match status" value="1"/>
</dbReference>
<dbReference type="Gene3D" id="3.30.200.20">
    <property type="entry name" value="Phosphorylase Kinase, domain 1"/>
    <property type="match status" value="1"/>
</dbReference>
<dbReference type="Gene3D" id="1.10.3430.10">
    <property type="entry name" value="Ammonium transporter AmtB like domains"/>
    <property type="match status" value="1"/>
</dbReference>
<evidence type="ECO:0000259" key="27">
    <source>
        <dbReference type="PROSITE" id="PS51741"/>
    </source>
</evidence>
<feature type="transmembrane region" description="Helical" evidence="24">
    <location>
        <begin position="1330"/>
        <end position="1355"/>
    </location>
</feature>
<dbReference type="SUPFAM" id="SSF103657">
    <property type="entry name" value="BAR/IMD domain-like"/>
    <property type="match status" value="1"/>
</dbReference>
<keyword evidence="9" id="KW-0449">Lipoprotein</keyword>
<evidence type="ECO:0000256" key="23">
    <source>
        <dbReference type="SAM" id="Coils"/>
    </source>
</evidence>
<evidence type="ECO:0000256" key="21">
    <source>
        <dbReference type="PROSITE-ProRule" id="PRU01077"/>
    </source>
</evidence>
<feature type="domain" description="F-BAR" evidence="27">
    <location>
        <begin position="1"/>
        <end position="264"/>
    </location>
</feature>
<feature type="transmembrane region" description="Helical" evidence="24">
    <location>
        <begin position="1086"/>
        <end position="1105"/>
    </location>
</feature>
<dbReference type="SUPFAM" id="SSF56112">
    <property type="entry name" value="Protein kinase-like (PK-like)"/>
    <property type="match status" value="1"/>
</dbReference>
<evidence type="ECO:0000256" key="22">
    <source>
        <dbReference type="PROSITE-ProRule" id="PRU10141"/>
    </source>
</evidence>
<evidence type="ECO:0000256" key="13">
    <source>
        <dbReference type="ARBA" id="ARBA00022989"/>
    </source>
</evidence>
<evidence type="ECO:0000256" key="2">
    <source>
        <dbReference type="ARBA" id="ARBA00011036"/>
    </source>
</evidence>
<dbReference type="OrthoDB" id="546826at2759"/>
<evidence type="ECO:0000256" key="8">
    <source>
        <dbReference type="ARBA" id="ARBA00022692"/>
    </source>
</evidence>
<dbReference type="InterPro" id="IPR027267">
    <property type="entry name" value="AH/BAR_dom_sf"/>
</dbReference>
<comment type="similarity">
    <text evidence="2">Belongs to the ammonium transporter (TC 2.A.49) family. Rh subfamily.</text>
</comment>
<keyword evidence="7" id="KW-0808">Transferase</keyword>
<keyword evidence="20" id="KW-0727">SH2 domain</keyword>
<dbReference type="SMART" id="SM00219">
    <property type="entry name" value="TyrKc"/>
    <property type="match status" value="1"/>
</dbReference>
<keyword evidence="13 24" id="KW-1133">Transmembrane helix</keyword>
<dbReference type="PROSITE" id="PS50001">
    <property type="entry name" value="SH2"/>
    <property type="match status" value="1"/>
</dbReference>
<evidence type="ECO:0000256" key="3">
    <source>
        <dbReference type="ARBA" id="ARBA00011903"/>
    </source>
</evidence>
<keyword evidence="10 22" id="KW-0547">Nucleotide-binding</keyword>
<name>A0A3N0Y2H5_ANAGA</name>
<keyword evidence="15" id="KW-0829">Tyrosine-protein kinase</keyword>
<dbReference type="FunFam" id="3.30.200.20:FF:000089">
    <property type="entry name" value="Tyrosine-protein kinase"/>
    <property type="match status" value="1"/>
</dbReference>
<keyword evidence="14 24" id="KW-0472">Membrane</keyword>
<feature type="transmembrane region" description="Helical" evidence="24">
    <location>
        <begin position="1147"/>
        <end position="1166"/>
    </location>
</feature>
<keyword evidence="5" id="KW-1003">Cell membrane</keyword>
<evidence type="ECO:0000256" key="16">
    <source>
        <dbReference type="ARBA" id="ARBA00023177"/>
    </source>
</evidence>
<organism evidence="28 29">
    <name type="scientific">Anabarilius grahami</name>
    <name type="common">Kanglang fish</name>
    <name type="synonym">Barilius grahami</name>
    <dbReference type="NCBI Taxonomy" id="495550"/>
    <lineage>
        <taxon>Eukaryota</taxon>
        <taxon>Metazoa</taxon>
        <taxon>Chordata</taxon>
        <taxon>Craniata</taxon>
        <taxon>Vertebrata</taxon>
        <taxon>Euteleostomi</taxon>
        <taxon>Actinopterygii</taxon>
        <taxon>Neopterygii</taxon>
        <taxon>Teleostei</taxon>
        <taxon>Ostariophysi</taxon>
        <taxon>Cypriniformes</taxon>
        <taxon>Xenocyprididae</taxon>
        <taxon>Xenocypridinae</taxon>
        <taxon>Xenocypridinae incertae sedis</taxon>
        <taxon>Anabarilius</taxon>
    </lineage>
</organism>
<dbReference type="InterPro" id="IPR000719">
    <property type="entry name" value="Prot_kinase_dom"/>
</dbReference>
<comment type="caution">
    <text evidence="28">The sequence shown here is derived from an EMBL/GenBank/DDBJ whole genome shotgun (WGS) entry which is preliminary data.</text>
</comment>
<dbReference type="GO" id="GO:0005886">
    <property type="term" value="C:plasma membrane"/>
    <property type="evidence" value="ECO:0007669"/>
    <property type="project" value="UniProtKB-SubCell"/>
</dbReference>
<dbReference type="PANTHER" id="PTHR24418">
    <property type="entry name" value="TYROSINE-PROTEIN KINASE"/>
    <property type="match status" value="1"/>
</dbReference>
<evidence type="ECO:0000256" key="15">
    <source>
        <dbReference type="ARBA" id="ARBA00023137"/>
    </source>
</evidence>
<keyword evidence="16" id="KW-0924">Ammonia transport</keyword>
<gene>
    <name evidence="28" type="ORF">DPX16_11203</name>
</gene>
<comment type="subcellular location">
    <subcellularLocation>
        <location evidence="1">Cell membrane</location>
        <topology evidence="1">Multi-pass membrane protein</topology>
    </subcellularLocation>
</comment>
<feature type="coiled-coil region" evidence="23">
    <location>
        <begin position="139"/>
        <end position="173"/>
    </location>
</feature>
<dbReference type="EMBL" id="RJVU01053643">
    <property type="protein sequence ID" value="ROL28073.1"/>
    <property type="molecule type" value="Genomic_DNA"/>
</dbReference>
<dbReference type="Gene3D" id="1.10.510.10">
    <property type="entry name" value="Transferase(Phosphotransferase) domain 1"/>
    <property type="match status" value="1"/>
</dbReference>
<evidence type="ECO:0000256" key="5">
    <source>
        <dbReference type="ARBA" id="ARBA00022475"/>
    </source>
</evidence>